<feature type="region of interest" description="Disordered" evidence="1">
    <location>
        <begin position="451"/>
        <end position="493"/>
    </location>
</feature>
<dbReference type="OrthoDB" id="10439861at2759"/>
<proteinExistence type="predicted"/>
<dbReference type="VEuPathDB" id="FungiDB:CLCR_08258"/>
<keyword evidence="3" id="KW-1185">Reference proteome</keyword>
<sequence length="623" mass="68699">MQRCIADNPHCISATSLPRFRLPIGTAAASCLGIINDRLVLSPEALLWTAQSKQLKYLACSSAFWEVSILLTQQQLHRKVFLIDPDSALTENDSHPRSSLPMPLEGSPQPISEGWNFIESPAMSPTSNSPSLDDLFEANRLNLIVNPLDMFRPTVRNVDTSTYKPIFPDWEQTLSPVQIDPSVPRDYTVNAFFKNPAEIGLIRAIERGLERDDDTFLSPTATACSLSDWIEADPFDDANAVSTESPIPKQEPNSSPESVFDAEPVLRELNTFDPDFFFEAPSDVAPLDSPLADSLVGNGNVHPLLDSRGPEAFTPLGNPFLDPPPTYHYPQQISSHQQHHSPLVHTPASGHNLVRPELTELDSTQIPVPHCDETDVDFCDPFQPAWDFADNLGVTISEEDYQSLRGYTDTPLSPGTSAEQSCVQGANDSDRPEGERQEACHLRRSHLLSNLPRLTVSQSEPKTFVPTQPRKHHPPPPPPPRGSRPLASGLPSYPPVVNPRPILPQHLQSVPLANPWRIGYRNPWFNRPDVSWHQATDPLTGNVVGYCLRQEQAMPLNFASAAVVPPAIPVQPRPWAPSGRILLTAKPALPSAASSLRRAAEEEANGHRSKVVIVQGVPYHRVD</sequence>
<organism evidence="2 3">
    <name type="scientific">Cladophialophora carrionii</name>
    <dbReference type="NCBI Taxonomy" id="86049"/>
    <lineage>
        <taxon>Eukaryota</taxon>
        <taxon>Fungi</taxon>
        <taxon>Dikarya</taxon>
        <taxon>Ascomycota</taxon>
        <taxon>Pezizomycotina</taxon>
        <taxon>Eurotiomycetes</taxon>
        <taxon>Chaetothyriomycetidae</taxon>
        <taxon>Chaetothyriales</taxon>
        <taxon>Herpotrichiellaceae</taxon>
        <taxon>Cladophialophora</taxon>
    </lineage>
</organism>
<protein>
    <submittedName>
        <fullName evidence="2">Uncharacterized protein</fullName>
    </submittedName>
</protein>
<comment type="caution">
    <text evidence="2">The sequence shown here is derived from an EMBL/GenBank/DDBJ whole genome shotgun (WGS) entry which is preliminary data.</text>
</comment>
<accession>A0A1C1CRY1</accession>
<reference evidence="3" key="1">
    <citation type="submission" date="2015-07" db="EMBL/GenBank/DDBJ databases">
        <authorList>
            <person name="Teixeira M.M."/>
            <person name="Souza R.C."/>
            <person name="Almeida L.G."/>
            <person name="Vicente V.A."/>
            <person name="de Hoog S."/>
            <person name="Bocca A.L."/>
            <person name="de Almeida S.R."/>
            <person name="Vasconcelos A.T."/>
            <person name="Felipe M.S."/>
        </authorList>
    </citation>
    <scope>NUCLEOTIDE SEQUENCE [LARGE SCALE GENOMIC DNA]</scope>
    <source>
        <strain evidence="3">KSF</strain>
    </source>
</reference>
<evidence type="ECO:0000313" key="2">
    <source>
        <dbReference type="EMBL" id="OCT51238.1"/>
    </source>
</evidence>
<feature type="compositionally biased region" description="Polar residues" evidence="1">
    <location>
        <begin position="410"/>
        <end position="427"/>
    </location>
</feature>
<gene>
    <name evidence="2" type="ORF">CLCR_08258</name>
</gene>
<dbReference type="Proteomes" id="UP000094526">
    <property type="component" value="Unassembled WGS sequence"/>
</dbReference>
<evidence type="ECO:0000256" key="1">
    <source>
        <dbReference type="SAM" id="MobiDB-lite"/>
    </source>
</evidence>
<feature type="region of interest" description="Disordered" evidence="1">
    <location>
        <begin position="405"/>
        <end position="439"/>
    </location>
</feature>
<name>A0A1C1CRY1_9EURO</name>
<feature type="compositionally biased region" description="Basic and acidic residues" evidence="1">
    <location>
        <begin position="428"/>
        <end position="439"/>
    </location>
</feature>
<dbReference type="EMBL" id="LGRB01000009">
    <property type="protein sequence ID" value="OCT51238.1"/>
    <property type="molecule type" value="Genomic_DNA"/>
</dbReference>
<dbReference type="AlphaFoldDB" id="A0A1C1CRY1"/>
<dbReference type="VEuPathDB" id="FungiDB:G647_06839"/>
<evidence type="ECO:0000313" key="3">
    <source>
        <dbReference type="Proteomes" id="UP000094526"/>
    </source>
</evidence>